<keyword evidence="1" id="KW-1133">Transmembrane helix</keyword>
<feature type="transmembrane region" description="Helical" evidence="1">
    <location>
        <begin position="210"/>
        <end position="229"/>
    </location>
</feature>
<feature type="transmembrane region" description="Helical" evidence="1">
    <location>
        <begin position="64"/>
        <end position="85"/>
    </location>
</feature>
<name>A0A4Q7LVL9_9BURK</name>
<dbReference type="NCBIfam" id="TIGR03055">
    <property type="entry name" value="photo_alph_chp2"/>
    <property type="match status" value="1"/>
</dbReference>
<dbReference type="AlphaFoldDB" id="A0A4Q7LVL9"/>
<dbReference type="Proteomes" id="UP000293433">
    <property type="component" value="Unassembled WGS sequence"/>
</dbReference>
<dbReference type="Pfam" id="PF12291">
    <property type="entry name" value="DUF3623"/>
    <property type="match status" value="1"/>
</dbReference>
<protein>
    <submittedName>
        <fullName evidence="2">Putative photosynthetic complex assembly protein 2</fullName>
    </submittedName>
</protein>
<dbReference type="EMBL" id="SGWV01000007">
    <property type="protein sequence ID" value="RZS58563.1"/>
    <property type="molecule type" value="Genomic_DNA"/>
</dbReference>
<feature type="transmembrane region" description="Helical" evidence="1">
    <location>
        <begin position="6"/>
        <end position="27"/>
    </location>
</feature>
<dbReference type="InterPro" id="IPR017496">
    <property type="entry name" value="Photo_alph_chp2"/>
</dbReference>
<feature type="transmembrane region" description="Helical" evidence="1">
    <location>
        <begin position="184"/>
        <end position="204"/>
    </location>
</feature>
<dbReference type="RefSeq" id="WP_130480695.1">
    <property type="nucleotide sequence ID" value="NZ_SGWV01000007.1"/>
</dbReference>
<proteinExistence type="predicted"/>
<accession>A0A4Q7LVL9</accession>
<dbReference type="OrthoDB" id="152369at2"/>
<feature type="transmembrane region" description="Helical" evidence="1">
    <location>
        <begin position="34"/>
        <end position="52"/>
    </location>
</feature>
<organism evidence="2 3">
    <name type="scientific">Sphaerotilus mobilis</name>
    <dbReference type="NCBI Taxonomy" id="47994"/>
    <lineage>
        <taxon>Bacteria</taxon>
        <taxon>Pseudomonadati</taxon>
        <taxon>Pseudomonadota</taxon>
        <taxon>Betaproteobacteria</taxon>
        <taxon>Burkholderiales</taxon>
        <taxon>Sphaerotilaceae</taxon>
        <taxon>Sphaerotilus</taxon>
    </lineage>
</organism>
<evidence type="ECO:0000313" key="2">
    <source>
        <dbReference type="EMBL" id="RZS58563.1"/>
    </source>
</evidence>
<keyword evidence="3" id="KW-1185">Reference proteome</keyword>
<reference evidence="2 3" key="1">
    <citation type="submission" date="2019-02" db="EMBL/GenBank/DDBJ databases">
        <title>Genomic Encyclopedia of Type Strains, Phase IV (KMG-IV): sequencing the most valuable type-strain genomes for metagenomic binning, comparative biology and taxonomic classification.</title>
        <authorList>
            <person name="Goeker M."/>
        </authorList>
    </citation>
    <scope>NUCLEOTIDE SEQUENCE [LARGE SCALE GENOMIC DNA]</scope>
    <source>
        <strain evidence="2 3">DSM 10617</strain>
    </source>
</reference>
<evidence type="ECO:0000256" key="1">
    <source>
        <dbReference type="SAM" id="Phobius"/>
    </source>
</evidence>
<sequence length="258" mass="28113">MTLLAAVLYTVLVWWLSTGVILYLNGLPRAHHPALMAVATLLLGVALAGISASAGDTGVADAYLAFSATIAVWGWQELGFLLGYVTGPRRIACPPEARGWRRLRHALAAILYHELALLLLGATVLALTWQQPNTVALWTFVVLWVMRTSAKLNVYLGVRNLSESFLPAHLRYLHSYFRQRPGNALFASSVIASTAAAVAVWDVAVAPTATPYQACAAALVATLLSLAVLEHWFMVLPMPSEWLWRWGLRSREGQTPSA</sequence>
<keyword evidence="1" id="KW-0812">Transmembrane</keyword>
<feature type="transmembrane region" description="Helical" evidence="1">
    <location>
        <begin position="106"/>
        <end position="129"/>
    </location>
</feature>
<evidence type="ECO:0000313" key="3">
    <source>
        <dbReference type="Proteomes" id="UP000293433"/>
    </source>
</evidence>
<gene>
    <name evidence="2" type="ORF">EV685_0858</name>
</gene>
<comment type="caution">
    <text evidence="2">The sequence shown here is derived from an EMBL/GenBank/DDBJ whole genome shotgun (WGS) entry which is preliminary data.</text>
</comment>
<keyword evidence="1" id="KW-0472">Membrane</keyword>